<name>A0A2K8SUB7_9NOSO</name>
<sequence length="294" mass="31664">MVMAVLIITPLMAFMINILDGDRKEQAKATSEQEIQAALNYIARDLEQAIYIYDADGVTRNRNITTISSSGIAEEIPPAKSAPNCSPTSSSNPSVCTPILVFWKRELIADSVGISASTQTSAANTDDGFAYSLVAYYLITNPNQTNSTWSKEARIGRLQLRGPVNAAYANATGSTSNPGFNAPPLSKSGATLKDKMNQWQAGSDNYTQRVETLIDYVSTTAPSSTPCSSPNLVGISTSGFFACVDANEVLAQVYIRGNALARLQNNNLAYTANRKTYFPSSSIRVQGHGFLFTK</sequence>
<keyword evidence="2" id="KW-1185">Reference proteome</keyword>
<reference evidence="1 2" key="1">
    <citation type="submission" date="2017-11" db="EMBL/GenBank/DDBJ databases">
        <title>Complete genome of a free-living desiccation-tolerant cyanobacterium and its photosynthetic adaptation to extreme terrestrial habitat.</title>
        <authorList>
            <person name="Shang J."/>
        </authorList>
    </citation>
    <scope>NUCLEOTIDE SEQUENCE [LARGE SCALE GENOMIC DNA]</scope>
    <source>
        <strain evidence="1 2">CCNUN1</strain>
    </source>
</reference>
<evidence type="ECO:0000313" key="2">
    <source>
        <dbReference type="Proteomes" id="UP000232003"/>
    </source>
</evidence>
<organism evidence="1 2">
    <name type="scientific">Nostoc flagelliforme CCNUN1</name>
    <dbReference type="NCBI Taxonomy" id="2038116"/>
    <lineage>
        <taxon>Bacteria</taxon>
        <taxon>Bacillati</taxon>
        <taxon>Cyanobacteriota</taxon>
        <taxon>Cyanophyceae</taxon>
        <taxon>Nostocales</taxon>
        <taxon>Nostocaceae</taxon>
        <taxon>Nostoc</taxon>
    </lineage>
</organism>
<evidence type="ECO:0000313" key="1">
    <source>
        <dbReference type="EMBL" id="AUB38923.1"/>
    </source>
</evidence>
<dbReference type="KEGG" id="nfl:COO91_04902"/>
<protein>
    <submittedName>
        <fullName evidence="1">Tfp pilus assembly protein PilW</fullName>
    </submittedName>
</protein>
<dbReference type="AlphaFoldDB" id="A0A2K8SUB7"/>
<dbReference type="Proteomes" id="UP000232003">
    <property type="component" value="Chromosome"/>
</dbReference>
<dbReference type="NCBIfam" id="NF038304">
    <property type="entry name" value="EPS_HpsC"/>
    <property type="match status" value="1"/>
</dbReference>
<proteinExistence type="predicted"/>
<gene>
    <name evidence="1" type="ORF">COO91_04902</name>
</gene>
<dbReference type="EMBL" id="CP024785">
    <property type="protein sequence ID" value="AUB38923.1"/>
    <property type="molecule type" value="Genomic_DNA"/>
</dbReference>
<accession>A0A2K8SUB7</accession>